<dbReference type="InterPro" id="IPR036249">
    <property type="entry name" value="Thioredoxin-like_sf"/>
</dbReference>
<dbReference type="InterPro" id="IPR013766">
    <property type="entry name" value="Thioredoxin_domain"/>
</dbReference>
<evidence type="ECO:0000313" key="3">
    <source>
        <dbReference type="EMBL" id="QDU32001.1"/>
    </source>
</evidence>
<accession>A0A517YP50</accession>
<name>A0A517YP50_9BACT</name>
<dbReference type="PROSITE" id="PS50005">
    <property type="entry name" value="TPR"/>
    <property type="match status" value="1"/>
</dbReference>
<sequence>MAIKRVIVMVCVVALMLGVGVKSEAAVKKGDKPTFTFTTLQRKKVSLESLRGNIVIIDFWATWCPPCIEAIPHMKAVNKAAQGKKVVLMGVSLDSDRGKMARFVKQKGMDWTHVFGGRSSREAAFFGVNGIPSIYIIDPNGEVAWVGHPANMDAPLRDVYLKFQDQLEGSASEEVVKEVDEETIKAAIAQMGEARKLLEKGDFAKIFEVLSQVDPQAGMDARVRKEAEQILEKLQRDVLNNPEAVMMLVQNPDLQKQLMGIQDQIKSVKEVTEKKVVVQQKPTSKKTNRLVNKKISDRVLAKKLKQAKIYAKSDREYEAYDVYEWLMEKSPNSDAGREAVDWVLTKRKNQKFMTGYEVWSQGKKAEQLLKTGKTMQKLGEVKSAREMYEKVLEECPKAAKEIYEAKDLLKNMPKE</sequence>
<dbReference type="SUPFAM" id="SSF52833">
    <property type="entry name" value="Thioredoxin-like"/>
    <property type="match status" value="1"/>
</dbReference>
<dbReference type="InterPro" id="IPR019734">
    <property type="entry name" value="TPR_rpt"/>
</dbReference>
<dbReference type="InterPro" id="IPR000866">
    <property type="entry name" value="AhpC/TSA"/>
</dbReference>
<feature type="domain" description="Thioredoxin" evidence="2">
    <location>
        <begin position="26"/>
        <end position="169"/>
    </location>
</feature>
<dbReference type="GO" id="GO:0016491">
    <property type="term" value="F:oxidoreductase activity"/>
    <property type="evidence" value="ECO:0007669"/>
    <property type="project" value="InterPro"/>
</dbReference>
<protein>
    <submittedName>
        <fullName evidence="3">Thiol-disulfide oxidoreductase ResA</fullName>
    </submittedName>
</protein>
<proteinExistence type="predicted"/>
<reference evidence="3 4" key="1">
    <citation type="submission" date="2019-02" db="EMBL/GenBank/DDBJ databases">
        <title>Deep-cultivation of Planctomycetes and their phenomic and genomic characterization uncovers novel biology.</title>
        <authorList>
            <person name="Wiegand S."/>
            <person name="Jogler M."/>
            <person name="Boedeker C."/>
            <person name="Pinto D."/>
            <person name="Vollmers J."/>
            <person name="Rivas-Marin E."/>
            <person name="Kohn T."/>
            <person name="Peeters S.H."/>
            <person name="Heuer A."/>
            <person name="Rast P."/>
            <person name="Oberbeckmann S."/>
            <person name="Bunk B."/>
            <person name="Jeske O."/>
            <person name="Meyerdierks A."/>
            <person name="Storesund J.E."/>
            <person name="Kallscheuer N."/>
            <person name="Luecker S."/>
            <person name="Lage O.M."/>
            <person name="Pohl T."/>
            <person name="Merkel B.J."/>
            <person name="Hornburger P."/>
            <person name="Mueller R.-W."/>
            <person name="Bruemmer F."/>
            <person name="Labrenz M."/>
            <person name="Spormann A.M."/>
            <person name="Op den Camp H."/>
            <person name="Overmann J."/>
            <person name="Amann R."/>
            <person name="Jetten M.S.M."/>
            <person name="Mascher T."/>
            <person name="Medema M.H."/>
            <person name="Devos D.P."/>
            <person name="Kaster A.-K."/>
            <person name="Ovreas L."/>
            <person name="Rohde M."/>
            <person name="Galperin M.Y."/>
            <person name="Jogler C."/>
        </authorList>
    </citation>
    <scope>NUCLEOTIDE SEQUENCE [LARGE SCALE GENOMIC DNA]</scope>
    <source>
        <strain evidence="3 4">KS4</strain>
    </source>
</reference>
<dbReference type="PANTHER" id="PTHR42852:SF13">
    <property type="entry name" value="PROTEIN DIPZ"/>
    <property type="match status" value="1"/>
</dbReference>
<evidence type="ECO:0000259" key="2">
    <source>
        <dbReference type="PROSITE" id="PS51352"/>
    </source>
</evidence>
<dbReference type="CDD" id="cd02966">
    <property type="entry name" value="TlpA_like_family"/>
    <property type="match status" value="1"/>
</dbReference>
<gene>
    <name evidence="3" type="primary">resA_2</name>
    <name evidence="3" type="ORF">KS4_00290</name>
</gene>
<dbReference type="InterPro" id="IPR050553">
    <property type="entry name" value="Thioredoxin_ResA/DsbE_sf"/>
</dbReference>
<dbReference type="EMBL" id="CP036425">
    <property type="protein sequence ID" value="QDU32001.1"/>
    <property type="molecule type" value="Genomic_DNA"/>
</dbReference>
<feature type="repeat" description="TPR" evidence="1">
    <location>
        <begin position="365"/>
        <end position="398"/>
    </location>
</feature>
<evidence type="ECO:0000256" key="1">
    <source>
        <dbReference type="PROSITE-ProRule" id="PRU00339"/>
    </source>
</evidence>
<dbReference type="GO" id="GO:0016209">
    <property type="term" value="F:antioxidant activity"/>
    <property type="evidence" value="ECO:0007669"/>
    <property type="project" value="InterPro"/>
</dbReference>
<dbReference type="PANTHER" id="PTHR42852">
    <property type="entry name" value="THIOL:DISULFIDE INTERCHANGE PROTEIN DSBE"/>
    <property type="match status" value="1"/>
</dbReference>
<dbReference type="PROSITE" id="PS51352">
    <property type="entry name" value="THIOREDOXIN_2"/>
    <property type="match status" value="1"/>
</dbReference>
<organism evidence="3 4">
    <name type="scientific">Poriferisphaera corsica</name>
    <dbReference type="NCBI Taxonomy" id="2528020"/>
    <lineage>
        <taxon>Bacteria</taxon>
        <taxon>Pseudomonadati</taxon>
        <taxon>Planctomycetota</taxon>
        <taxon>Phycisphaerae</taxon>
        <taxon>Phycisphaerales</taxon>
        <taxon>Phycisphaeraceae</taxon>
        <taxon>Poriferisphaera</taxon>
    </lineage>
</organism>
<dbReference type="KEGG" id="pcor:KS4_00290"/>
<evidence type="ECO:0000313" key="4">
    <source>
        <dbReference type="Proteomes" id="UP000317369"/>
    </source>
</evidence>
<dbReference type="RefSeq" id="WP_200761408.1">
    <property type="nucleotide sequence ID" value="NZ_CP036425.1"/>
</dbReference>
<dbReference type="Pfam" id="PF00578">
    <property type="entry name" value="AhpC-TSA"/>
    <property type="match status" value="1"/>
</dbReference>
<keyword evidence="4" id="KW-1185">Reference proteome</keyword>
<dbReference type="Proteomes" id="UP000317369">
    <property type="component" value="Chromosome"/>
</dbReference>
<keyword evidence="1" id="KW-0802">TPR repeat</keyword>
<dbReference type="Gene3D" id="3.40.30.10">
    <property type="entry name" value="Glutaredoxin"/>
    <property type="match status" value="1"/>
</dbReference>
<dbReference type="AlphaFoldDB" id="A0A517YP50"/>